<dbReference type="FunFam" id="3.15.10.30:FF:000001">
    <property type="entry name" value="Takeout-like protein 1"/>
    <property type="match status" value="1"/>
</dbReference>
<dbReference type="EMBL" id="OU900100">
    <property type="protein sequence ID" value="CAG9863959.1"/>
    <property type="molecule type" value="Genomic_DNA"/>
</dbReference>
<evidence type="ECO:0000256" key="4">
    <source>
        <dbReference type="SAM" id="SignalP"/>
    </source>
</evidence>
<keyword evidence="1 4" id="KW-0732">Signal</keyword>
<reference evidence="5" key="1">
    <citation type="submission" date="2022-01" db="EMBL/GenBank/DDBJ databases">
        <authorList>
            <person name="King R."/>
        </authorList>
    </citation>
    <scope>NUCLEOTIDE SEQUENCE</scope>
</reference>
<organism evidence="5 6">
    <name type="scientific">Phyllotreta striolata</name>
    <name type="common">Striped flea beetle</name>
    <name type="synonym">Crioceris striolata</name>
    <dbReference type="NCBI Taxonomy" id="444603"/>
    <lineage>
        <taxon>Eukaryota</taxon>
        <taxon>Metazoa</taxon>
        <taxon>Ecdysozoa</taxon>
        <taxon>Arthropoda</taxon>
        <taxon>Hexapoda</taxon>
        <taxon>Insecta</taxon>
        <taxon>Pterygota</taxon>
        <taxon>Neoptera</taxon>
        <taxon>Endopterygota</taxon>
        <taxon>Coleoptera</taxon>
        <taxon>Polyphaga</taxon>
        <taxon>Cucujiformia</taxon>
        <taxon>Chrysomeloidea</taxon>
        <taxon>Chrysomelidae</taxon>
        <taxon>Galerucinae</taxon>
        <taxon>Alticini</taxon>
        <taxon>Phyllotreta</taxon>
    </lineage>
</organism>
<sequence>MALTLVFALTVVISSLGVLEARQLPSYIKPCSKSDPELNKCIKERAIEVLPRILQGDKSYKIPSFSPFRIPLIDVKGSSGLSFQLKDLELDGLNTTEIRTINFDIPNKKISVEVFIKDTKMNGRYSVDGKIFSLSLKGEGPANFNSENVTVHYTIDYELIFKNNKNFIDINNFKTNLDLDIAKTHYYFGNLFGGNKLLGDNLNQLLNDNPKEVDELSGDANKVIINSIVSSLFTALFKIVSFDEIFVD</sequence>
<name>A0A9N9TZX0_PHYSR</name>
<keyword evidence="6" id="KW-1185">Reference proteome</keyword>
<dbReference type="AlphaFoldDB" id="A0A9N9TZX0"/>
<feature type="chain" id="PRO_5040473268" evidence="4">
    <location>
        <begin position="22"/>
        <end position="248"/>
    </location>
</feature>
<dbReference type="OrthoDB" id="8194225at2759"/>
<comment type="similarity">
    <text evidence="3">Belongs to the TO family.</text>
</comment>
<dbReference type="GO" id="GO:0007623">
    <property type="term" value="P:circadian rhythm"/>
    <property type="evidence" value="ECO:0007669"/>
    <property type="project" value="UniProtKB-ARBA"/>
</dbReference>
<dbReference type="Gene3D" id="3.15.10.30">
    <property type="entry name" value="Haemolymph juvenile hormone binding protein"/>
    <property type="match status" value="1"/>
</dbReference>
<gene>
    <name evidence="5" type="ORF">PHYEVI_LOCUS10228</name>
</gene>
<dbReference type="Proteomes" id="UP001153712">
    <property type="component" value="Chromosome 7"/>
</dbReference>
<dbReference type="Pfam" id="PF06585">
    <property type="entry name" value="JHBP"/>
    <property type="match status" value="1"/>
</dbReference>
<evidence type="ECO:0000256" key="1">
    <source>
        <dbReference type="ARBA" id="ARBA00022729"/>
    </source>
</evidence>
<feature type="signal peptide" evidence="4">
    <location>
        <begin position="1"/>
        <end position="21"/>
    </location>
</feature>
<dbReference type="PANTHER" id="PTHR11008">
    <property type="entry name" value="PROTEIN TAKEOUT-LIKE PROTEIN"/>
    <property type="match status" value="1"/>
</dbReference>
<dbReference type="PANTHER" id="PTHR11008:SF32">
    <property type="entry name" value="CIRCADIAN CLOCK-CONTROLLED PROTEIN DAYWAKE-RELATED"/>
    <property type="match status" value="1"/>
</dbReference>
<dbReference type="SMART" id="SM00700">
    <property type="entry name" value="JHBP"/>
    <property type="match status" value="1"/>
</dbReference>
<evidence type="ECO:0000313" key="5">
    <source>
        <dbReference type="EMBL" id="CAG9863959.1"/>
    </source>
</evidence>
<keyword evidence="2" id="KW-0090">Biological rhythms</keyword>
<evidence type="ECO:0000313" key="6">
    <source>
        <dbReference type="Proteomes" id="UP001153712"/>
    </source>
</evidence>
<proteinExistence type="inferred from homology"/>
<evidence type="ECO:0000256" key="3">
    <source>
        <dbReference type="ARBA" id="ARBA00060902"/>
    </source>
</evidence>
<dbReference type="GO" id="GO:0005615">
    <property type="term" value="C:extracellular space"/>
    <property type="evidence" value="ECO:0007669"/>
    <property type="project" value="TreeGrafter"/>
</dbReference>
<evidence type="ECO:0000256" key="2">
    <source>
        <dbReference type="ARBA" id="ARBA00023108"/>
    </source>
</evidence>
<dbReference type="InterPro" id="IPR010562">
    <property type="entry name" value="Haemolymph_juvenile_hormone-bd"/>
</dbReference>
<protein>
    <submittedName>
        <fullName evidence="5">Uncharacterized protein</fullName>
    </submittedName>
</protein>
<dbReference type="InterPro" id="IPR038606">
    <property type="entry name" value="To_sf"/>
</dbReference>
<accession>A0A9N9TZX0</accession>